<sequence>MVNSPVLSSSANDSRSDVESPKPDEIKSNLVSGSRFDDIRRKSSKKKNVTFCEQVVLVATAEEDKSNSYIPNPILERVLRSVLHRDPPHQETKEIAVHSVVPLKRNDSGSYGQCAARTPTEIREIFEDEVGTPVDPQDRIQMAPQKQEAPQVENQHQNGSARGFSRMMPSPMPNRVVSRITPVSIAGSNIYNPYGQVVYQHQNPASDQNSNNYYNGSMSSLPYYHEDLSRNHLSSNGGVRENHSTQSPCSLISESELNRYASSHAGMKVDVTQSDHDNSINAQPAYKQMADINTISESTGNYSHVPQQGAQQHAQQGINNNQHLAMQQQIYNQSIYNQVINSAQSHNASLTKNVPNSTIMSTGNGSTMGPIGQSPYQTVPVPATYSQMNGNGPPSMLSMSQNLMSQQPRQQPANNQQIQNNSLPPSGPPRNQPSPVVHSQLHQAQMRQMALNMNNSSSNPSAQNYQMNHSIKNPSPVPASFLVEQHQQMPSCNPQLRPYAHQLQQSAYAHQQQINNQHGQTQIAYSQPSSTAITNQGNATPVMGNVAPSPSLSLKSQGQNQSCYMPLPQKMRTSANGLVVPNTKPRPQTVYHHESAVQDPAQRKDGVYQRVPNPMGPLQGEYPPNLNGHGSNPNGPTPGFQPAAIQTGPYSQVPVQQQQQQQQMQLQGQQKYSPYQHPPPPRQMDSNKQHPPPNNAPGRTLMCHLCRKKPIAQPAIYCADCDFYMSRFKQRT</sequence>
<reference evidence="2" key="1">
    <citation type="submission" date="2014-09" db="EMBL/GenBank/DDBJ databases">
        <authorList>
            <person name="Magalhaes I.L.F."/>
            <person name="Oliveira U."/>
            <person name="Santos F.R."/>
            <person name="Vidigal T.H.D.A."/>
            <person name="Brescovit A.D."/>
            <person name="Santos A.J."/>
        </authorList>
    </citation>
    <scope>NUCLEOTIDE SEQUENCE</scope>
</reference>
<feature type="compositionally biased region" description="Polar residues" evidence="1">
    <location>
        <begin position="440"/>
        <end position="473"/>
    </location>
</feature>
<name>A0A0K8SUJ4_LYGHE</name>
<feature type="compositionally biased region" description="Basic and acidic residues" evidence="1">
    <location>
        <begin position="14"/>
        <end position="27"/>
    </location>
</feature>
<feature type="compositionally biased region" description="Polar residues" evidence="1">
    <location>
        <begin position="352"/>
        <end position="367"/>
    </location>
</feature>
<evidence type="ECO:0000313" key="2">
    <source>
        <dbReference type="EMBL" id="JAG56530.1"/>
    </source>
</evidence>
<feature type="compositionally biased region" description="Low complexity" evidence="1">
    <location>
        <begin position="656"/>
        <end position="670"/>
    </location>
</feature>
<organism evidence="2">
    <name type="scientific">Lygus hesperus</name>
    <name type="common">Western plant bug</name>
    <dbReference type="NCBI Taxonomy" id="30085"/>
    <lineage>
        <taxon>Eukaryota</taxon>
        <taxon>Metazoa</taxon>
        <taxon>Ecdysozoa</taxon>
        <taxon>Arthropoda</taxon>
        <taxon>Hexapoda</taxon>
        <taxon>Insecta</taxon>
        <taxon>Pterygota</taxon>
        <taxon>Neoptera</taxon>
        <taxon>Paraneoptera</taxon>
        <taxon>Hemiptera</taxon>
        <taxon>Heteroptera</taxon>
        <taxon>Panheteroptera</taxon>
        <taxon>Cimicomorpha</taxon>
        <taxon>Miridae</taxon>
        <taxon>Mirini</taxon>
        <taxon>Lygus</taxon>
    </lineage>
</organism>
<evidence type="ECO:0000256" key="1">
    <source>
        <dbReference type="SAM" id="MobiDB-lite"/>
    </source>
</evidence>
<feature type="region of interest" description="Disordered" evidence="1">
    <location>
        <begin position="352"/>
        <end position="473"/>
    </location>
</feature>
<proteinExistence type="predicted"/>
<dbReference type="EMBL" id="GBRD01009291">
    <property type="protein sequence ID" value="JAG56530.1"/>
    <property type="molecule type" value="Transcribed_RNA"/>
</dbReference>
<protein>
    <submittedName>
        <fullName evidence="2">Uncharacterized protein</fullName>
    </submittedName>
</protein>
<dbReference type="AlphaFoldDB" id="A0A0K8SUJ4"/>
<feature type="region of interest" description="Disordered" evidence="1">
    <location>
        <begin position="1"/>
        <end position="32"/>
    </location>
</feature>
<accession>A0A0K8SUJ4</accession>
<feature type="region of interest" description="Disordered" evidence="1">
    <location>
        <begin position="580"/>
        <end position="696"/>
    </location>
</feature>
<feature type="compositionally biased region" description="Low complexity" evidence="1">
    <location>
        <begin position="393"/>
        <end position="424"/>
    </location>
</feature>
<feature type="compositionally biased region" description="Polar residues" evidence="1">
    <location>
        <begin position="1"/>
        <end position="13"/>
    </location>
</feature>
<feature type="compositionally biased region" description="Basic and acidic residues" evidence="1">
    <location>
        <begin position="591"/>
        <end position="607"/>
    </location>
</feature>